<dbReference type="EMBL" id="FRFG01000003">
    <property type="protein sequence ID" value="SHO54386.1"/>
    <property type="molecule type" value="Genomic_DNA"/>
</dbReference>
<proteinExistence type="predicted"/>
<dbReference type="RefSeq" id="WP_073579304.1">
    <property type="nucleotide sequence ID" value="NZ_AP024898.1"/>
</dbReference>
<evidence type="ECO:0000313" key="2">
    <source>
        <dbReference type="Proteomes" id="UP000184600"/>
    </source>
</evidence>
<dbReference type="OrthoDB" id="5871194at2"/>
<name>A0A1M7YPF8_9VIBR</name>
<reference evidence="2" key="1">
    <citation type="submission" date="2016-12" db="EMBL/GenBank/DDBJ databases">
        <authorList>
            <person name="Rodrigo-Torres L."/>
            <person name="Arahal R.D."/>
            <person name="Lucena T."/>
        </authorList>
    </citation>
    <scope>NUCLEOTIDE SEQUENCE [LARGE SCALE GENOMIC DNA]</scope>
</reference>
<organism evidence="1 2">
    <name type="scientific">Vibrio quintilis</name>
    <dbReference type="NCBI Taxonomy" id="1117707"/>
    <lineage>
        <taxon>Bacteria</taxon>
        <taxon>Pseudomonadati</taxon>
        <taxon>Pseudomonadota</taxon>
        <taxon>Gammaproteobacteria</taxon>
        <taxon>Vibrionales</taxon>
        <taxon>Vibrionaceae</taxon>
        <taxon>Vibrio</taxon>
    </lineage>
</organism>
<accession>A0A1M7YPF8</accession>
<gene>
    <name evidence="1" type="ORF">VQ7734_00100</name>
</gene>
<dbReference type="Proteomes" id="UP000184600">
    <property type="component" value="Unassembled WGS sequence"/>
</dbReference>
<dbReference type="AlphaFoldDB" id="A0A1M7YPF8"/>
<protein>
    <submittedName>
        <fullName evidence="1">Uncharacterized protein</fullName>
    </submittedName>
</protein>
<evidence type="ECO:0000313" key="1">
    <source>
        <dbReference type="EMBL" id="SHO54386.1"/>
    </source>
</evidence>
<sequence>MKFTDNEIREMRKELARNAFQSFIRHMPGDENDVYGVIAHKLIIKKRDVIEMSRTGVPHDLAQRMSELAQMFDIHMYPHQFAPTTQICINWLTYAYEQDKGNRSRAKRSFNHWDESRRIDQIREAA</sequence>
<dbReference type="STRING" id="1117707.VQ7734_00100"/>
<keyword evidence="2" id="KW-1185">Reference proteome</keyword>